<dbReference type="EC" id="2.4.2.8" evidence="5 15"/>
<sequence length="179" mass="20128">MDQTYSLQKLISEEEIQQRIVELAAEISVRFEDRPLTLLGVMTGSLLFLADLMKQLQIPHRVGVLQASSYPGTATSPGPLKANLEFLPDIAGRDVLLIDDILDTGQTLHKLMAALQDRQPNCIETAVLLWKKARTQVAIEPEFVGFPIDDKFVVGYGLDYDDDFRHLRDICVIEFQNAE</sequence>
<comment type="catalytic activity">
    <reaction evidence="14">
        <text>IMP + diphosphate = hypoxanthine + 5-phospho-alpha-D-ribose 1-diphosphate</text>
        <dbReference type="Rhea" id="RHEA:17973"/>
        <dbReference type="ChEBI" id="CHEBI:17368"/>
        <dbReference type="ChEBI" id="CHEBI:33019"/>
        <dbReference type="ChEBI" id="CHEBI:58017"/>
        <dbReference type="ChEBI" id="CHEBI:58053"/>
        <dbReference type="EC" id="2.4.2.8"/>
    </reaction>
    <physiologicalReaction direction="right-to-left" evidence="14">
        <dbReference type="Rhea" id="RHEA:17975"/>
    </physiologicalReaction>
</comment>
<evidence type="ECO:0000256" key="12">
    <source>
        <dbReference type="ARBA" id="ARBA00022842"/>
    </source>
</evidence>
<keyword evidence="7 15" id="KW-0328">Glycosyltransferase</keyword>
<dbReference type="PANTHER" id="PTHR43340">
    <property type="entry name" value="HYPOXANTHINE-GUANINE PHOSPHORIBOSYLTRANSFERASE"/>
    <property type="match status" value="1"/>
</dbReference>
<dbReference type="GO" id="GO:0032263">
    <property type="term" value="P:GMP salvage"/>
    <property type="evidence" value="ECO:0007669"/>
    <property type="project" value="TreeGrafter"/>
</dbReference>
<dbReference type="GO" id="GO:0032264">
    <property type="term" value="P:IMP salvage"/>
    <property type="evidence" value="ECO:0007669"/>
    <property type="project" value="UniProtKB-UniPathway"/>
</dbReference>
<dbReference type="InterPro" id="IPR000836">
    <property type="entry name" value="PRTase_dom"/>
</dbReference>
<dbReference type="GO" id="GO:0006166">
    <property type="term" value="P:purine ribonucleoside salvage"/>
    <property type="evidence" value="ECO:0007669"/>
    <property type="project" value="UniProtKB-KW"/>
</dbReference>
<dbReference type="RefSeq" id="WP_013630342.1">
    <property type="nucleotide sequence ID" value="NC_015174.1"/>
</dbReference>
<evidence type="ECO:0000256" key="14">
    <source>
        <dbReference type="ARBA" id="ARBA00049402"/>
    </source>
</evidence>
<dbReference type="AlphaFoldDB" id="F0SGM0"/>
<dbReference type="GO" id="GO:0000287">
    <property type="term" value="F:magnesium ion binding"/>
    <property type="evidence" value="ECO:0007669"/>
    <property type="project" value="TreeGrafter"/>
</dbReference>
<dbReference type="CDD" id="cd06223">
    <property type="entry name" value="PRTases_typeI"/>
    <property type="match status" value="1"/>
</dbReference>
<dbReference type="InterPro" id="IPR005904">
    <property type="entry name" value="Hxn_phspho_trans"/>
</dbReference>
<evidence type="ECO:0000256" key="13">
    <source>
        <dbReference type="ARBA" id="ARBA00048811"/>
    </source>
</evidence>
<evidence type="ECO:0000256" key="15">
    <source>
        <dbReference type="RuleBase" id="RU364099"/>
    </source>
</evidence>
<comment type="subcellular location">
    <subcellularLocation>
        <location evidence="2 15">Cytoplasm</location>
    </subcellularLocation>
</comment>
<dbReference type="NCBIfam" id="TIGR01203">
    <property type="entry name" value="HGPRTase"/>
    <property type="match status" value="1"/>
</dbReference>
<organism evidence="17 18">
    <name type="scientific">Rubinisphaera brasiliensis (strain ATCC 49424 / DSM 5305 / JCM 21570 / IAM 15109 / NBRC 103401 / IFAM 1448)</name>
    <name type="common">Planctomyces brasiliensis</name>
    <dbReference type="NCBI Taxonomy" id="756272"/>
    <lineage>
        <taxon>Bacteria</taxon>
        <taxon>Pseudomonadati</taxon>
        <taxon>Planctomycetota</taxon>
        <taxon>Planctomycetia</taxon>
        <taxon>Planctomycetales</taxon>
        <taxon>Planctomycetaceae</taxon>
        <taxon>Rubinisphaera</taxon>
    </lineage>
</organism>
<dbReference type="PANTHER" id="PTHR43340:SF1">
    <property type="entry name" value="HYPOXANTHINE PHOSPHORIBOSYLTRANSFERASE"/>
    <property type="match status" value="1"/>
</dbReference>
<evidence type="ECO:0000256" key="1">
    <source>
        <dbReference type="ARBA" id="ARBA00001946"/>
    </source>
</evidence>
<reference evidence="18" key="1">
    <citation type="submission" date="2011-02" db="EMBL/GenBank/DDBJ databases">
        <title>The complete genome of Planctomyces brasiliensis DSM 5305.</title>
        <authorList>
            <person name="Lucas S."/>
            <person name="Copeland A."/>
            <person name="Lapidus A."/>
            <person name="Bruce D."/>
            <person name="Goodwin L."/>
            <person name="Pitluck S."/>
            <person name="Kyrpides N."/>
            <person name="Mavromatis K."/>
            <person name="Pagani I."/>
            <person name="Ivanova N."/>
            <person name="Ovchinnikova G."/>
            <person name="Lu M."/>
            <person name="Detter J.C."/>
            <person name="Han C."/>
            <person name="Land M."/>
            <person name="Hauser L."/>
            <person name="Markowitz V."/>
            <person name="Cheng J.-F."/>
            <person name="Hugenholtz P."/>
            <person name="Woyke T."/>
            <person name="Wu D."/>
            <person name="Tindall B."/>
            <person name="Pomrenke H.G."/>
            <person name="Brambilla E."/>
            <person name="Klenk H.-P."/>
            <person name="Eisen J.A."/>
        </authorList>
    </citation>
    <scope>NUCLEOTIDE SEQUENCE [LARGE SCALE GENOMIC DNA]</scope>
    <source>
        <strain evidence="18">ATCC 49424 / DSM 5305 / JCM 21570 / NBRC 103401 / IFAM 1448</strain>
    </source>
</reference>
<keyword evidence="8 15" id="KW-0808">Transferase</keyword>
<accession>F0SGM0</accession>
<evidence type="ECO:0000313" key="17">
    <source>
        <dbReference type="EMBL" id="ADY61625.1"/>
    </source>
</evidence>
<evidence type="ECO:0000256" key="6">
    <source>
        <dbReference type="ARBA" id="ARBA00022490"/>
    </source>
</evidence>
<keyword evidence="9 15" id="KW-0479">Metal-binding</keyword>
<feature type="domain" description="Phosphoribosyltransferase" evidence="16">
    <location>
        <begin position="15"/>
        <end position="160"/>
    </location>
</feature>
<dbReference type="EMBL" id="CP002546">
    <property type="protein sequence ID" value="ADY61625.1"/>
    <property type="molecule type" value="Genomic_DNA"/>
</dbReference>
<evidence type="ECO:0000256" key="4">
    <source>
        <dbReference type="ARBA" id="ARBA00008391"/>
    </source>
</evidence>
<evidence type="ECO:0000256" key="2">
    <source>
        <dbReference type="ARBA" id="ARBA00004496"/>
    </source>
</evidence>
<comment type="catalytic activity">
    <reaction evidence="13">
        <text>GMP + diphosphate = guanine + 5-phospho-alpha-D-ribose 1-diphosphate</text>
        <dbReference type="Rhea" id="RHEA:25424"/>
        <dbReference type="ChEBI" id="CHEBI:16235"/>
        <dbReference type="ChEBI" id="CHEBI:33019"/>
        <dbReference type="ChEBI" id="CHEBI:58017"/>
        <dbReference type="ChEBI" id="CHEBI:58115"/>
        <dbReference type="EC" id="2.4.2.8"/>
    </reaction>
    <physiologicalReaction direction="right-to-left" evidence="13">
        <dbReference type="Rhea" id="RHEA:25426"/>
    </physiologicalReaction>
</comment>
<evidence type="ECO:0000256" key="9">
    <source>
        <dbReference type="ARBA" id="ARBA00022723"/>
    </source>
</evidence>
<dbReference type="Proteomes" id="UP000006860">
    <property type="component" value="Chromosome"/>
</dbReference>
<evidence type="ECO:0000256" key="10">
    <source>
        <dbReference type="ARBA" id="ARBA00022726"/>
    </source>
</evidence>
<evidence type="ECO:0000313" key="18">
    <source>
        <dbReference type="Proteomes" id="UP000006860"/>
    </source>
</evidence>
<evidence type="ECO:0000259" key="16">
    <source>
        <dbReference type="Pfam" id="PF00156"/>
    </source>
</evidence>
<gene>
    <name evidence="17" type="ordered locus">Plabr_4048</name>
</gene>
<dbReference type="STRING" id="756272.Plabr_4048"/>
<evidence type="ECO:0000256" key="3">
    <source>
        <dbReference type="ARBA" id="ARBA00004669"/>
    </source>
</evidence>
<dbReference type="InterPro" id="IPR029057">
    <property type="entry name" value="PRTase-like"/>
</dbReference>
<dbReference type="Pfam" id="PF00156">
    <property type="entry name" value="Pribosyltran"/>
    <property type="match status" value="1"/>
</dbReference>
<dbReference type="KEGG" id="pbs:Plabr_4048"/>
<dbReference type="InterPro" id="IPR050408">
    <property type="entry name" value="HGPRT"/>
</dbReference>
<evidence type="ECO:0000256" key="11">
    <source>
        <dbReference type="ARBA" id="ARBA00022741"/>
    </source>
</evidence>
<dbReference type="GO" id="GO:0006178">
    <property type="term" value="P:guanine salvage"/>
    <property type="evidence" value="ECO:0007669"/>
    <property type="project" value="TreeGrafter"/>
</dbReference>
<dbReference type="HOGENOM" id="CLU_073615_0_0_0"/>
<dbReference type="GO" id="GO:0005829">
    <property type="term" value="C:cytosol"/>
    <property type="evidence" value="ECO:0007669"/>
    <property type="project" value="TreeGrafter"/>
</dbReference>
<evidence type="ECO:0000256" key="5">
    <source>
        <dbReference type="ARBA" id="ARBA00011895"/>
    </source>
</evidence>
<keyword evidence="6 15" id="KW-0963">Cytoplasm</keyword>
<dbReference type="GO" id="GO:0000166">
    <property type="term" value="F:nucleotide binding"/>
    <property type="evidence" value="ECO:0007669"/>
    <property type="project" value="UniProtKB-KW"/>
</dbReference>
<evidence type="ECO:0000256" key="7">
    <source>
        <dbReference type="ARBA" id="ARBA00022676"/>
    </source>
</evidence>
<proteinExistence type="inferred from homology"/>
<dbReference type="GO" id="GO:0052657">
    <property type="term" value="F:guanine phosphoribosyltransferase activity"/>
    <property type="evidence" value="ECO:0007669"/>
    <property type="project" value="RHEA"/>
</dbReference>
<protein>
    <recommendedName>
        <fullName evidence="5 15">Hypoxanthine phosphoribosyltransferase</fullName>
        <ecNumber evidence="5 15">2.4.2.8</ecNumber>
    </recommendedName>
</protein>
<dbReference type="GO" id="GO:0004422">
    <property type="term" value="F:hypoxanthine phosphoribosyltransferase activity"/>
    <property type="evidence" value="ECO:0007669"/>
    <property type="project" value="InterPro"/>
</dbReference>
<keyword evidence="18" id="KW-1185">Reference proteome</keyword>
<comment type="similarity">
    <text evidence="4 15">Belongs to the purine/pyrimidine phosphoribosyltransferase family.</text>
</comment>
<dbReference type="GO" id="GO:0046100">
    <property type="term" value="P:hypoxanthine metabolic process"/>
    <property type="evidence" value="ECO:0007669"/>
    <property type="project" value="TreeGrafter"/>
</dbReference>
<comment type="cofactor">
    <cofactor evidence="1 15">
        <name>Mg(2+)</name>
        <dbReference type="ChEBI" id="CHEBI:18420"/>
    </cofactor>
</comment>
<name>F0SGM0_RUBBR</name>
<dbReference type="SUPFAM" id="SSF53271">
    <property type="entry name" value="PRTase-like"/>
    <property type="match status" value="1"/>
</dbReference>
<keyword evidence="11 15" id="KW-0547">Nucleotide-binding</keyword>
<evidence type="ECO:0000256" key="8">
    <source>
        <dbReference type="ARBA" id="ARBA00022679"/>
    </source>
</evidence>
<dbReference type="eggNOG" id="COG0634">
    <property type="taxonomic scope" value="Bacteria"/>
</dbReference>
<keyword evidence="12 15" id="KW-0460">Magnesium</keyword>
<dbReference type="UniPathway" id="UPA00591">
    <property type="reaction ID" value="UER00648"/>
</dbReference>
<dbReference type="Gene3D" id="3.40.50.2020">
    <property type="match status" value="1"/>
</dbReference>
<comment type="pathway">
    <text evidence="3 15">Purine metabolism; IMP biosynthesis via salvage pathway; IMP from hypoxanthine: step 1/1.</text>
</comment>
<keyword evidence="10 15" id="KW-0660">Purine salvage</keyword>